<keyword evidence="2" id="KW-1185">Reference proteome</keyword>
<name>A0ABQ8DPC8_BRANA</name>
<protein>
    <submittedName>
        <fullName evidence="1">Uncharacterized protein</fullName>
    </submittedName>
</protein>
<evidence type="ECO:0000313" key="2">
    <source>
        <dbReference type="Proteomes" id="UP000824890"/>
    </source>
</evidence>
<dbReference type="Proteomes" id="UP000824890">
    <property type="component" value="Unassembled WGS sequence"/>
</dbReference>
<proteinExistence type="predicted"/>
<organism evidence="1 2">
    <name type="scientific">Brassica napus</name>
    <name type="common">Rape</name>
    <dbReference type="NCBI Taxonomy" id="3708"/>
    <lineage>
        <taxon>Eukaryota</taxon>
        <taxon>Viridiplantae</taxon>
        <taxon>Streptophyta</taxon>
        <taxon>Embryophyta</taxon>
        <taxon>Tracheophyta</taxon>
        <taxon>Spermatophyta</taxon>
        <taxon>Magnoliopsida</taxon>
        <taxon>eudicotyledons</taxon>
        <taxon>Gunneridae</taxon>
        <taxon>Pentapetalae</taxon>
        <taxon>rosids</taxon>
        <taxon>malvids</taxon>
        <taxon>Brassicales</taxon>
        <taxon>Brassicaceae</taxon>
        <taxon>Brassiceae</taxon>
        <taxon>Brassica</taxon>
    </lineage>
</organism>
<evidence type="ECO:0000313" key="1">
    <source>
        <dbReference type="EMBL" id="KAH0930355.1"/>
    </source>
</evidence>
<sequence length="102" mass="11715">MDKTASWEWMLGSLKDYFASTSSSRQGIPLRATLSDLNRAGNWILPQPRSDAMLQAHIGLTIISLVEEEDIYEWDRILSFRTTYPSISSSLMQMWVKMEVTL</sequence>
<gene>
    <name evidence="1" type="ORF">HID58_016082</name>
</gene>
<reference evidence="1 2" key="1">
    <citation type="submission" date="2021-05" db="EMBL/GenBank/DDBJ databases">
        <title>Genome Assembly of Synthetic Allotetraploid Brassica napus Reveals Homoeologous Exchanges between Subgenomes.</title>
        <authorList>
            <person name="Davis J.T."/>
        </authorList>
    </citation>
    <scope>NUCLEOTIDE SEQUENCE [LARGE SCALE GENOMIC DNA]</scope>
    <source>
        <strain evidence="2">cv. Da-Ae</strain>
        <tissue evidence="1">Seedling</tissue>
    </source>
</reference>
<dbReference type="EMBL" id="JAGKQM010000004">
    <property type="protein sequence ID" value="KAH0930355.1"/>
    <property type="molecule type" value="Genomic_DNA"/>
</dbReference>
<comment type="caution">
    <text evidence="1">The sequence shown here is derived from an EMBL/GenBank/DDBJ whole genome shotgun (WGS) entry which is preliminary data.</text>
</comment>
<accession>A0ABQ8DPC8</accession>